<keyword evidence="1" id="KW-0812">Transmembrane</keyword>
<dbReference type="RefSeq" id="XP_033446352.1">
    <property type="nucleotide sequence ID" value="XM_033588347.1"/>
</dbReference>
<evidence type="ECO:0000256" key="1">
    <source>
        <dbReference type="SAM" id="Phobius"/>
    </source>
</evidence>
<organism evidence="2 3">
    <name type="scientific">Didymella exigua CBS 183.55</name>
    <dbReference type="NCBI Taxonomy" id="1150837"/>
    <lineage>
        <taxon>Eukaryota</taxon>
        <taxon>Fungi</taxon>
        <taxon>Dikarya</taxon>
        <taxon>Ascomycota</taxon>
        <taxon>Pezizomycotina</taxon>
        <taxon>Dothideomycetes</taxon>
        <taxon>Pleosporomycetidae</taxon>
        <taxon>Pleosporales</taxon>
        <taxon>Pleosporineae</taxon>
        <taxon>Didymellaceae</taxon>
        <taxon>Didymella</taxon>
    </lineage>
</organism>
<dbReference type="AlphaFoldDB" id="A0A6A5RFN2"/>
<name>A0A6A5RFN2_9PLEO</name>
<keyword evidence="1" id="KW-1133">Transmembrane helix</keyword>
<dbReference type="EMBL" id="ML978979">
    <property type="protein sequence ID" value="KAF1926100.1"/>
    <property type="molecule type" value="Genomic_DNA"/>
</dbReference>
<evidence type="ECO:0000313" key="3">
    <source>
        <dbReference type="Proteomes" id="UP000800082"/>
    </source>
</evidence>
<gene>
    <name evidence="2" type="ORF">M421DRAFT_224836</name>
</gene>
<keyword evidence="1" id="KW-0472">Membrane</keyword>
<keyword evidence="3" id="KW-1185">Reference proteome</keyword>
<evidence type="ECO:0000313" key="2">
    <source>
        <dbReference type="EMBL" id="KAF1926100.1"/>
    </source>
</evidence>
<protein>
    <submittedName>
        <fullName evidence="2">Uncharacterized protein</fullName>
    </submittedName>
</protein>
<sequence length="143" mass="16405">MMYQTLSSILVVVFTIAVVVLHIFRGCLHESRSLLLLLKLFPKHVACFLLALLQLTANVNLAEELDVGSLGIFIVVNRLVYDLLLDLFESFRGVLLGRFQFLDHCRDWVWTNENPKARSIEHLKNFKTCFIKASLCLRTPGDR</sequence>
<reference evidence="2" key="1">
    <citation type="journal article" date="2020" name="Stud. Mycol.">
        <title>101 Dothideomycetes genomes: a test case for predicting lifestyles and emergence of pathogens.</title>
        <authorList>
            <person name="Haridas S."/>
            <person name="Albert R."/>
            <person name="Binder M."/>
            <person name="Bloem J."/>
            <person name="Labutti K."/>
            <person name="Salamov A."/>
            <person name="Andreopoulos B."/>
            <person name="Baker S."/>
            <person name="Barry K."/>
            <person name="Bills G."/>
            <person name="Bluhm B."/>
            <person name="Cannon C."/>
            <person name="Castanera R."/>
            <person name="Culley D."/>
            <person name="Daum C."/>
            <person name="Ezra D."/>
            <person name="Gonzalez J."/>
            <person name="Henrissat B."/>
            <person name="Kuo A."/>
            <person name="Liang C."/>
            <person name="Lipzen A."/>
            <person name="Lutzoni F."/>
            <person name="Magnuson J."/>
            <person name="Mondo S."/>
            <person name="Nolan M."/>
            <person name="Ohm R."/>
            <person name="Pangilinan J."/>
            <person name="Park H.-J."/>
            <person name="Ramirez L."/>
            <person name="Alfaro M."/>
            <person name="Sun H."/>
            <person name="Tritt A."/>
            <person name="Yoshinaga Y."/>
            <person name="Zwiers L.-H."/>
            <person name="Turgeon B."/>
            <person name="Goodwin S."/>
            <person name="Spatafora J."/>
            <person name="Crous P."/>
            <person name="Grigoriev I."/>
        </authorList>
    </citation>
    <scope>NUCLEOTIDE SEQUENCE</scope>
    <source>
        <strain evidence="2">CBS 183.55</strain>
    </source>
</reference>
<proteinExistence type="predicted"/>
<accession>A0A6A5RFN2</accession>
<dbReference type="GeneID" id="54345994"/>
<dbReference type="Proteomes" id="UP000800082">
    <property type="component" value="Unassembled WGS sequence"/>
</dbReference>
<feature type="transmembrane region" description="Helical" evidence="1">
    <location>
        <begin position="6"/>
        <end position="24"/>
    </location>
</feature>